<accession>D6ZZC8</accession>
<dbReference type="EMBL" id="CP002026">
    <property type="protein sequence ID" value="ADH89264.1"/>
    <property type="molecule type" value="Genomic_DNA"/>
</dbReference>
<gene>
    <name evidence="1" type="ordered locus">Snov_1964</name>
</gene>
<dbReference type="KEGG" id="sno:Snov_1964"/>
<dbReference type="eggNOG" id="COG3311">
    <property type="taxonomic scope" value="Bacteria"/>
</dbReference>
<dbReference type="AlphaFoldDB" id="D6ZZC8"/>
<dbReference type="RefSeq" id="WP_013166768.1">
    <property type="nucleotide sequence ID" value="NC_014217.1"/>
</dbReference>
<dbReference type="Gene3D" id="1.10.238.160">
    <property type="match status" value="1"/>
</dbReference>
<dbReference type="HOGENOM" id="CLU_140176_15_1_5"/>
<dbReference type="STRING" id="639283.Snov_1964"/>
<name>D6ZZC8_ANCN5</name>
<dbReference type="Proteomes" id="UP000006633">
    <property type="component" value="Chromosome"/>
</dbReference>
<proteinExistence type="predicted"/>
<organism evidence="1 2">
    <name type="scientific">Ancylobacter novellus (strain ATCC 8093 / DSM 506 / JCM 20403 / CCM 1077 / IAM 12100 / NBRC 12443 / NCIMB 10456)</name>
    <name type="common">Starkeya novella</name>
    <dbReference type="NCBI Taxonomy" id="639283"/>
    <lineage>
        <taxon>Bacteria</taxon>
        <taxon>Pseudomonadati</taxon>
        <taxon>Pseudomonadota</taxon>
        <taxon>Alphaproteobacteria</taxon>
        <taxon>Hyphomicrobiales</taxon>
        <taxon>Xanthobacteraceae</taxon>
        <taxon>Ancylobacter</taxon>
    </lineage>
</organism>
<evidence type="ECO:0000313" key="1">
    <source>
        <dbReference type="EMBL" id="ADH89264.1"/>
    </source>
</evidence>
<keyword evidence="2" id="KW-1185">Reference proteome</keyword>
<dbReference type="InterPro" id="IPR010260">
    <property type="entry name" value="AlpA"/>
</dbReference>
<evidence type="ECO:0000313" key="2">
    <source>
        <dbReference type="Proteomes" id="UP000006633"/>
    </source>
</evidence>
<dbReference type="OrthoDB" id="9801242at2"/>
<reference evidence="1 2" key="1">
    <citation type="journal article" date="2012" name="Stand. Genomic Sci.">
        <title>Complete genome sequence of the facultatively chemolithoautotrophic and methylotrophic alpha Proteobacterium Starkeya novella type strain (ATCC 8093(T)).</title>
        <authorList>
            <person name="Kappler U."/>
            <person name="Davenport K."/>
            <person name="Beatson S."/>
            <person name="Lucas S."/>
            <person name="Lapidus A."/>
            <person name="Copeland A."/>
            <person name="Berry K.W."/>
            <person name="Glavina Del Rio T."/>
            <person name="Hammon N."/>
            <person name="Dalin E."/>
            <person name="Tice H."/>
            <person name="Pitluck S."/>
            <person name="Richardson P."/>
            <person name="Bruce D."/>
            <person name="Goodwin L.A."/>
            <person name="Han C."/>
            <person name="Tapia R."/>
            <person name="Detter J.C."/>
            <person name="Chang Y.J."/>
            <person name="Jeffries C.D."/>
            <person name="Land M."/>
            <person name="Hauser L."/>
            <person name="Kyrpides N.C."/>
            <person name="Goker M."/>
            <person name="Ivanova N."/>
            <person name="Klenk H.P."/>
            <person name="Woyke T."/>
        </authorList>
    </citation>
    <scope>NUCLEOTIDE SEQUENCE [LARGE SCALE GENOMIC DNA]</scope>
    <source>
        <strain evidence="2">ATCC 8093 / DSM 506 / JCM 20403 / CCM 1077 / IAM 12100 / NBRC 12443 / NCIMB 10456</strain>
    </source>
</reference>
<protein>
    <submittedName>
        <fullName evidence="1">Phage transcriptional regulator, AlpA</fullName>
    </submittedName>
</protein>
<dbReference type="Pfam" id="PF05930">
    <property type="entry name" value="Phage_AlpA"/>
    <property type="match status" value="1"/>
</dbReference>
<sequence length="66" mass="7247">MPDNDNYPLVSLNDVVKMTSLSRTAINIKRAAGTFPKAVSLGEKRVAFVRAEVMAWIEDRIAARAA</sequence>